<dbReference type="GO" id="GO:0003677">
    <property type="term" value="F:DNA binding"/>
    <property type="evidence" value="ECO:0007669"/>
    <property type="project" value="UniProtKB-KW"/>
</dbReference>
<proteinExistence type="predicted"/>
<evidence type="ECO:0000256" key="2">
    <source>
        <dbReference type="ARBA" id="ARBA00022840"/>
    </source>
</evidence>
<dbReference type="InterPro" id="IPR027417">
    <property type="entry name" value="P-loop_NTPase"/>
</dbReference>
<keyword evidence="2" id="KW-0067">ATP-binding</keyword>
<name>A0A1T4PI66_9BACT</name>
<feature type="domain" description="Sigma-54 factor interaction" evidence="6">
    <location>
        <begin position="238"/>
        <end position="473"/>
    </location>
</feature>
<dbReference type="CDD" id="cd00009">
    <property type="entry name" value="AAA"/>
    <property type="match status" value="1"/>
</dbReference>
<dbReference type="STRING" id="115783.SAMN02745119_01974"/>
<gene>
    <name evidence="7" type="ORF">SAMN02745119_01974</name>
</gene>
<dbReference type="SUPFAM" id="SSF52540">
    <property type="entry name" value="P-loop containing nucleoside triphosphate hydrolases"/>
    <property type="match status" value="1"/>
</dbReference>
<evidence type="ECO:0000256" key="1">
    <source>
        <dbReference type="ARBA" id="ARBA00022741"/>
    </source>
</evidence>
<evidence type="ECO:0000256" key="3">
    <source>
        <dbReference type="ARBA" id="ARBA00023015"/>
    </source>
</evidence>
<dbReference type="PROSITE" id="PS00688">
    <property type="entry name" value="SIGMA54_INTERACT_3"/>
    <property type="match status" value="1"/>
</dbReference>
<keyword evidence="8" id="KW-1185">Reference proteome</keyword>
<keyword evidence="4" id="KW-0238">DNA-binding</keyword>
<dbReference type="OrthoDB" id="9813147at2"/>
<evidence type="ECO:0000259" key="6">
    <source>
        <dbReference type="PROSITE" id="PS50045"/>
    </source>
</evidence>
<organism evidence="7 8">
    <name type="scientific">Trichlorobacter thiogenes</name>
    <dbReference type="NCBI Taxonomy" id="115783"/>
    <lineage>
        <taxon>Bacteria</taxon>
        <taxon>Pseudomonadati</taxon>
        <taxon>Thermodesulfobacteriota</taxon>
        <taxon>Desulfuromonadia</taxon>
        <taxon>Geobacterales</taxon>
        <taxon>Geobacteraceae</taxon>
        <taxon>Trichlorobacter</taxon>
    </lineage>
</organism>
<evidence type="ECO:0000256" key="5">
    <source>
        <dbReference type="ARBA" id="ARBA00023163"/>
    </source>
</evidence>
<sequence>MLNIKQLFTHNKPRNMFSNIEILAIYFRNIFGMDIMKTLHIFCDFWEPSVSRALHEVRRHERYAKHVEHIHSGNLLEKLNLLVGTMGEQDQALIALLHMETAVLDQAGKLLSSQSATLRSRIKVSYSQYSPEIAGWTKRVGVVAEVNLYEASRHAPWEPVDTKHGTTLAERRWIQYRLMRVLIGGECPLVVFAEVFKKLRHTRLSESDIARSQIFYERDEPDMAGGNFALERKANPNAIDLLRERAVQVGRSGLNTLIIGETGTGKESLAWYLHDYSTRYDKPFLALNCAFFEGERLESELFGHELGAFTDAKRMKKGLVEEADGGTLFLDELPEMAPRVQAKLLRFLQDGTYTRLGGTKTMRASVRVISAAQAGRMGTLRQDLYYRVADVELHTVPLRQMKQRDIANIACNLAYRLMWRPIITAEGQQILTPDAIREIWKKLSEPEHAACLAGYSWPGNMRELSTLIKRLVLLGDDIFQEIRGRQDSGSSADDDWQRFTVPVACMDDLKQHNITLKELQPAFVQHIVNSLGGRDAIQPTKLAEALGCSYNTLMSCLQHKGENRA</sequence>
<dbReference type="Proteomes" id="UP000190102">
    <property type="component" value="Unassembled WGS sequence"/>
</dbReference>
<dbReference type="Gene3D" id="1.10.8.60">
    <property type="match status" value="1"/>
</dbReference>
<evidence type="ECO:0000256" key="4">
    <source>
        <dbReference type="ARBA" id="ARBA00023125"/>
    </source>
</evidence>
<dbReference type="GO" id="GO:0006355">
    <property type="term" value="P:regulation of DNA-templated transcription"/>
    <property type="evidence" value="ECO:0007669"/>
    <property type="project" value="InterPro"/>
</dbReference>
<dbReference type="SMART" id="SM00382">
    <property type="entry name" value="AAA"/>
    <property type="match status" value="1"/>
</dbReference>
<dbReference type="Pfam" id="PF00158">
    <property type="entry name" value="Sigma54_activat"/>
    <property type="match status" value="1"/>
</dbReference>
<dbReference type="EMBL" id="FUWR01000010">
    <property type="protein sequence ID" value="SJZ91223.1"/>
    <property type="molecule type" value="Genomic_DNA"/>
</dbReference>
<dbReference type="InterPro" id="IPR025943">
    <property type="entry name" value="Sigma_54_int_dom_ATP-bd_2"/>
</dbReference>
<evidence type="ECO:0000313" key="7">
    <source>
        <dbReference type="EMBL" id="SJZ91223.1"/>
    </source>
</evidence>
<keyword evidence="5" id="KW-0804">Transcription</keyword>
<dbReference type="PANTHER" id="PTHR32071">
    <property type="entry name" value="TRANSCRIPTIONAL REGULATORY PROTEIN"/>
    <property type="match status" value="1"/>
</dbReference>
<dbReference type="Gene3D" id="3.40.50.300">
    <property type="entry name" value="P-loop containing nucleotide triphosphate hydrolases"/>
    <property type="match status" value="1"/>
</dbReference>
<dbReference type="GO" id="GO:0005524">
    <property type="term" value="F:ATP binding"/>
    <property type="evidence" value="ECO:0007669"/>
    <property type="project" value="UniProtKB-KW"/>
</dbReference>
<protein>
    <submittedName>
        <fullName evidence="7">Sigma-54 interaction domain-containing protein</fullName>
    </submittedName>
</protein>
<dbReference type="InterPro" id="IPR003593">
    <property type="entry name" value="AAA+_ATPase"/>
</dbReference>
<dbReference type="PROSITE" id="PS50045">
    <property type="entry name" value="SIGMA54_INTERACT_4"/>
    <property type="match status" value="1"/>
</dbReference>
<evidence type="ECO:0000313" key="8">
    <source>
        <dbReference type="Proteomes" id="UP000190102"/>
    </source>
</evidence>
<dbReference type="InterPro" id="IPR002078">
    <property type="entry name" value="Sigma_54_int"/>
</dbReference>
<dbReference type="PROSITE" id="PS00676">
    <property type="entry name" value="SIGMA54_INTERACT_2"/>
    <property type="match status" value="1"/>
</dbReference>
<accession>A0A1T4PI66</accession>
<keyword evidence="1" id="KW-0547">Nucleotide-binding</keyword>
<dbReference type="InterPro" id="IPR025944">
    <property type="entry name" value="Sigma_54_int_dom_CS"/>
</dbReference>
<dbReference type="AlphaFoldDB" id="A0A1T4PI66"/>
<keyword evidence="3" id="KW-0805">Transcription regulation</keyword>
<reference evidence="8" key="1">
    <citation type="submission" date="2017-02" db="EMBL/GenBank/DDBJ databases">
        <authorList>
            <person name="Varghese N."/>
            <person name="Submissions S."/>
        </authorList>
    </citation>
    <scope>NUCLEOTIDE SEQUENCE [LARGE SCALE GENOMIC DNA]</scope>
    <source>
        <strain evidence="8">ATCC BAA-34</strain>
    </source>
</reference>